<comment type="cofactor">
    <cofactor evidence="7">
        <name>Mg(2+)</name>
        <dbReference type="ChEBI" id="CHEBI:18420"/>
    </cofactor>
</comment>
<feature type="binding site" evidence="7">
    <location>
        <position position="111"/>
    </location>
    <ligand>
        <name>Mg(2+)</name>
        <dbReference type="ChEBI" id="CHEBI:18420"/>
        <label>1</label>
        <note>catalytic</note>
    </ligand>
</feature>
<dbReference type="InterPro" id="IPR020583">
    <property type="entry name" value="Inositol_monoP_metal-BS"/>
</dbReference>
<dbReference type="CDD" id="cd01638">
    <property type="entry name" value="CysQ"/>
    <property type="match status" value="1"/>
</dbReference>
<dbReference type="Proteomes" id="UP001311799">
    <property type="component" value="Unassembled WGS sequence"/>
</dbReference>
<reference evidence="8 9" key="1">
    <citation type="submission" date="2023-10" db="EMBL/GenBank/DDBJ databases">
        <title>Comparative genomics analysis reveals potential genetic determinants of host preference in Cryptosporidium xiaoi.</title>
        <authorList>
            <person name="Xiao L."/>
            <person name="Li J."/>
        </authorList>
    </citation>
    <scope>NUCLEOTIDE SEQUENCE [LARGE SCALE GENOMIC DNA]</scope>
    <source>
        <strain evidence="8 9">52996</strain>
    </source>
</reference>
<comment type="catalytic activity">
    <reaction evidence="6">
        <text>1D-myo-inositol 1,4-bisphosphate + H2O = 1D-myo-inositol 4-phosphate + phosphate</text>
        <dbReference type="Rhea" id="RHEA:15553"/>
        <dbReference type="ChEBI" id="CHEBI:15377"/>
        <dbReference type="ChEBI" id="CHEBI:43474"/>
        <dbReference type="ChEBI" id="CHEBI:58282"/>
        <dbReference type="ChEBI" id="CHEBI:58469"/>
        <dbReference type="EC" id="3.1.3.57"/>
    </reaction>
    <physiologicalReaction direction="left-to-right" evidence="6">
        <dbReference type="Rhea" id="RHEA:15554"/>
    </physiologicalReaction>
</comment>
<evidence type="ECO:0000256" key="1">
    <source>
        <dbReference type="ARBA" id="ARBA00009759"/>
    </source>
</evidence>
<evidence type="ECO:0000256" key="5">
    <source>
        <dbReference type="ARBA" id="ARBA00044465"/>
    </source>
</evidence>
<dbReference type="GO" id="GO:0008441">
    <property type="term" value="F:3'(2'),5'-bisphosphate nucleotidase activity"/>
    <property type="evidence" value="ECO:0007669"/>
    <property type="project" value="TreeGrafter"/>
</dbReference>
<keyword evidence="4 7" id="KW-0460">Magnesium</keyword>
<evidence type="ECO:0000313" key="9">
    <source>
        <dbReference type="Proteomes" id="UP001311799"/>
    </source>
</evidence>
<evidence type="ECO:0000313" key="8">
    <source>
        <dbReference type="EMBL" id="KAK6591131.1"/>
    </source>
</evidence>
<evidence type="ECO:0000256" key="2">
    <source>
        <dbReference type="ARBA" id="ARBA00022671"/>
    </source>
</evidence>
<dbReference type="PROSITE" id="PS00629">
    <property type="entry name" value="IMP_1"/>
    <property type="match status" value="1"/>
</dbReference>
<dbReference type="PANTHER" id="PTHR43028">
    <property type="entry name" value="3'(2'),5'-BISPHOSPHATE NUCLEOTIDASE 1"/>
    <property type="match status" value="1"/>
</dbReference>
<feature type="binding site" evidence="7">
    <location>
        <position position="249"/>
    </location>
    <ligand>
        <name>Mg(2+)</name>
        <dbReference type="ChEBI" id="CHEBI:18420"/>
        <label>1</label>
        <note>catalytic</note>
    </ligand>
</feature>
<proteinExistence type="inferred from homology"/>
<protein>
    <submittedName>
        <fullName evidence="8">Sulfite synthesis pathway</fullName>
    </submittedName>
</protein>
<dbReference type="GO" id="GO:0000103">
    <property type="term" value="P:sulfate assimilation"/>
    <property type="evidence" value="ECO:0007669"/>
    <property type="project" value="TreeGrafter"/>
</dbReference>
<feature type="binding site" evidence="7">
    <location>
        <position position="109"/>
    </location>
    <ligand>
        <name>Mg(2+)</name>
        <dbReference type="ChEBI" id="CHEBI:18420"/>
        <label>1</label>
        <note>catalytic</note>
    </ligand>
</feature>
<evidence type="ECO:0000256" key="6">
    <source>
        <dbReference type="ARBA" id="ARBA00044478"/>
    </source>
</evidence>
<keyword evidence="2" id="KW-0452">Lithium</keyword>
<dbReference type="InterPro" id="IPR000760">
    <property type="entry name" value="Inositol_monophosphatase-like"/>
</dbReference>
<dbReference type="AlphaFoldDB" id="A0AAV9Y2G1"/>
<evidence type="ECO:0000256" key="3">
    <source>
        <dbReference type="ARBA" id="ARBA00022723"/>
    </source>
</evidence>
<comment type="similarity">
    <text evidence="1">Belongs to the inositol monophosphatase superfamily.</text>
</comment>
<keyword evidence="9" id="KW-1185">Reference proteome</keyword>
<comment type="catalytic activity">
    <reaction evidence="5">
        <text>1D-myo-inositol 1,3,4-trisphosphate + H2O = 1D-myo-inositol 3,4-bisphosphate + phosphate</text>
        <dbReference type="Rhea" id="RHEA:70319"/>
        <dbReference type="ChEBI" id="CHEBI:15377"/>
        <dbReference type="ChEBI" id="CHEBI:43474"/>
        <dbReference type="ChEBI" id="CHEBI:58414"/>
        <dbReference type="ChEBI" id="CHEBI:83241"/>
    </reaction>
    <physiologicalReaction direction="left-to-right" evidence="5">
        <dbReference type="Rhea" id="RHEA:70320"/>
    </physiologicalReaction>
</comment>
<dbReference type="GO" id="GO:0046872">
    <property type="term" value="F:metal ion binding"/>
    <property type="evidence" value="ECO:0007669"/>
    <property type="project" value="UniProtKB-KW"/>
</dbReference>
<feature type="binding site" evidence="7">
    <location>
        <position position="89"/>
    </location>
    <ligand>
        <name>Mg(2+)</name>
        <dbReference type="ChEBI" id="CHEBI:18420"/>
        <label>1</label>
        <note>catalytic</note>
    </ligand>
</feature>
<dbReference type="Gene3D" id="3.40.190.80">
    <property type="match status" value="1"/>
</dbReference>
<dbReference type="Pfam" id="PF00459">
    <property type="entry name" value="Inositol_P"/>
    <property type="match status" value="1"/>
</dbReference>
<evidence type="ECO:0000256" key="7">
    <source>
        <dbReference type="PIRSR" id="PIRSR600760-2"/>
    </source>
</evidence>
<dbReference type="InterPro" id="IPR050725">
    <property type="entry name" value="CysQ/Inositol_MonoPase"/>
</dbReference>
<evidence type="ECO:0000256" key="4">
    <source>
        <dbReference type="ARBA" id="ARBA00022842"/>
    </source>
</evidence>
<comment type="caution">
    <text evidence="8">The sequence shown here is derived from an EMBL/GenBank/DDBJ whole genome shotgun (WGS) entry which is preliminary data.</text>
</comment>
<feature type="binding site" evidence="7">
    <location>
        <position position="112"/>
    </location>
    <ligand>
        <name>Mg(2+)</name>
        <dbReference type="ChEBI" id="CHEBI:18420"/>
        <label>1</label>
        <note>catalytic</note>
    </ligand>
</feature>
<dbReference type="PANTHER" id="PTHR43028:SF5">
    <property type="entry name" value="3'(2'),5'-BISPHOSPHATE NUCLEOTIDASE 1"/>
    <property type="match status" value="1"/>
</dbReference>
<gene>
    <name evidence="8" type="ORF">RS030_111728</name>
</gene>
<organism evidence="8 9">
    <name type="scientific">Cryptosporidium xiaoi</name>
    <dbReference type="NCBI Taxonomy" id="659607"/>
    <lineage>
        <taxon>Eukaryota</taxon>
        <taxon>Sar</taxon>
        <taxon>Alveolata</taxon>
        <taxon>Apicomplexa</taxon>
        <taxon>Conoidasida</taxon>
        <taxon>Coccidia</taxon>
        <taxon>Eucoccidiorida</taxon>
        <taxon>Eimeriorina</taxon>
        <taxon>Cryptosporidiidae</taxon>
        <taxon>Cryptosporidium</taxon>
    </lineage>
</organism>
<dbReference type="EMBL" id="JAWDEY010000002">
    <property type="protein sequence ID" value="KAK6591131.1"/>
    <property type="molecule type" value="Genomic_DNA"/>
</dbReference>
<name>A0AAV9Y2G1_9CRYT</name>
<accession>A0AAV9Y2G1</accession>
<dbReference type="Gene3D" id="3.30.540.10">
    <property type="entry name" value="Fructose-1,6-Bisphosphatase, subunit A, domain 1"/>
    <property type="match status" value="1"/>
</dbReference>
<dbReference type="GO" id="GO:0004441">
    <property type="term" value="F:inositol-1,4-bisphosphate 1-phosphatase activity"/>
    <property type="evidence" value="ECO:0007669"/>
    <property type="project" value="UniProtKB-EC"/>
</dbReference>
<dbReference type="SUPFAM" id="SSF56655">
    <property type="entry name" value="Carbohydrate phosphatase"/>
    <property type="match status" value="1"/>
</dbReference>
<sequence>MSLFNIFNELCYNVESLELVEISLIDLVRIGFHASKIIMDIYNDFDDKKWGIKYKNSDNSPVTAADLKANEFICTQLVSKWPKIPVISEESEIVEWEIRKSYKACWFVDPLDGTKEFIKRNGEFTVNIGLAECGVPTLGLVCVPVEGTAYISNKNLNGTYKITTKAASNLICDETIIEFISKNISEKSEINVVRVISSPSSKDSLFRAFVEKHFQNNVTNSRGSSIKFIEMIEGNADVYPRFLTCMEWDTCACHIIIKQTCGEIYKVSVSELGEVPEFSIEEPLVYNKESMVNPFFVAINENTKKKLMTPKIDLATKQE</sequence>
<keyword evidence="3 7" id="KW-0479">Metal-binding</keyword>
<dbReference type="GO" id="GO:0050427">
    <property type="term" value="P:3'-phosphoadenosine 5'-phosphosulfate metabolic process"/>
    <property type="evidence" value="ECO:0007669"/>
    <property type="project" value="TreeGrafter"/>
</dbReference>